<reference evidence="3" key="1">
    <citation type="submission" date="2017-06" db="EMBL/GenBank/DDBJ databases">
        <authorList>
            <person name="LiPuma J."/>
            <person name="Spilker T."/>
        </authorList>
    </citation>
    <scope>NUCLEOTIDE SEQUENCE [LARGE SCALE GENOMIC DNA]</scope>
    <source>
        <strain evidence="3">AU17325</strain>
    </source>
</reference>
<dbReference type="RefSeq" id="WP_089454183.1">
    <property type="nucleotide sequence ID" value="NZ_NKFA01000032.1"/>
</dbReference>
<dbReference type="InterPro" id="IPR029058">
    <property type="entry name" value="AB_hydrolase_fold"/>
</dbReference>
<dbReference type="Proteomes" id="UP000214600">
    <property type="component" value="Unassembled WGS sequence"/>
</dbReference>
<dbReference type="EMBL" id="NKFA01000032">
    <property type="protein sequence ID" value="OXI33565.1"/>
    <property type="molecule type" value="Genomic_DNA"/>
</dbReference>
<evidence type="ECO:0000313" key="3">
    <source>
        <dbReference type="Proteomes" id="UP000214600"/>
    </source>
</evidence>
<comment type="caution">
    <text evidence="2">The sequence shown here is derived from an EMBL/GenBank/DDBJ whole genome shotgun (WGS) entry which is preliminary data.</text>
</comment>
<evidence type="ECO:0000259" key="1">
    <source>
        <dbReference type="Pfam" id="PF01738"/>
    </source>
</evidence>
<evidence type="ECO:0000313" key="2">
    <source>
        <dbReference type="EMBL" id="OXI33565.1"/>
    </source>
</evidence>
<dbReference type="InterPro" id="IPR051049">
    <property type="entry name" value="Dienelactone_hydrolase-like"/>
</dbReference>
<accession>A0A228HUI5</accession>
<keyword evidence="2" id="KW-0378">Hydrolase</keyword>
<name>A0A228HUI5_9BURK</name>
<dbReference type="PANTHER" id="PTHR46623">
    <property type="entry name" value="CARBOXYMETHYLENEBUTENOLIDASE-RELATED"/>
    <property type="match status" value="1"/>
</dbReference>
<feature type="domain" description="Dienelactone hydrolase" evidence="1">
    <location>
        <begin position="15"/>
        <end position="218"/>
    </location>
</feature>
<dbReference type="Pfam" id="PF01738">
    <property type="entry name" value="DLH"/>
    <property type="match status" value="1"/>
</dbReference>
<organism evidence="2 3">
    <name type="scientific">Burkholderia aenigmatica</name>
    <dbReference type="NCBI Taxonomy" id="2015348"/>
    <lineage>
        <taxon>Bacteria</taxon>
        <taxon>Pseudomonadati</taxon>
        <taxon>Pseudomonadota</taxon>
        <taxon>Betaproteobacteria</taxon>
        <taxon>Burkholderiales</taxon>
        <taxon>Burkholderiaceae</taxon>
        <taxon>Burkholderia</taxon>
        <taxon>Burkholderia cepacia complex</taxon>
    </lineage>
</organism>
<dbReference type="PANTHER" id="PTHR46623:SF6">
    <property type="entry name" value="ALPHA_BETA-HYDROLASES SUPERFAMILY PROTEIN"/>
    <property type="match status" value="1"/>
</dbReference>
<dbReference type="GO" id="GO:0016787">
    <property type="term" value="F:hydrolase activity"/>
    <property type="evidence" value="ECO:0007669"/>
    <property type="project" value="UniProtKB-KW"/>
</dbReference>
<gene>
    <name evidence="2" type="ORF">CFB84_38200</name>
</gene>
<protein>
    <submittedName>
        <fullName evidence="2">Dienelactone hydrolase</fullName>
    </submittedName>
</protein>
<dbReference type="OrthoDB" id="9787933at2"/>
<sequence>MSHWITLVSTHGPMNGWSAEPDDKPVGGIVLVHEIFGVNANMRNIAERYAAEGYLTVVPALFDQVEREVELDDYAADDYLRGNTLAATLGVDTAAELVATAADAIGHAGEIAIVGYGWGGAVALAAARKMSLPCVVYYSVPTPVSPQDGTGPVLAHCGTLDPQCPSSRPASVDDGSAFVQIRLYTTGDGFDREGDPLHYHEESASQAFGHTVEFLGRHLRVRGH</sequence>
<reference evidence="2 3" key="2">
    <citation type="submission" date="2017-08" db="EMBL/GenBank/DDBJ databases">
        <title>WGS of novel Burkholderia cepaca complex species.</title>
        <authorList>
            <person name="Lipuma J."/>
            <person name="Spilker T."/>
        </authorList>
    </citation>
    <scope>NUCLEOTIDE SEQUENCE [LARGE SCALE GENOMIC DNA]</scope>
    <source>
        <strain evidence="2 3">AU17325</strain>
    </source>
</reference>
<dbReference type="SUPFAM" id="SSF53474">
    <property type="entry name" value="alpha/beta-Hydrolases"/>
    <property type="match status" value="1"/>
</dbReference>
<dbReference type="InterPro" id="IPR002925">
    <property type="entry name" value="Dienelactn_hydro"/>
</dbReference>
<dbReference type="AlphaFoldDB" id="A0A228HUI5"/>
<dbReference type="Gene3D" id="3.40.50.1820">
    <property type="entry name" value="alpha/beta hydrolase"/>
    <property type="match status" value="1"/>
</dbReference>
<proteinExistence type="predicted"/>